<keyword evidence="5" id="KW-1185">Reference proteome</keyword>
<proteinExistence type="inferred from homology"/>
<name>A0A1I2YX70_9FIRM</name>
<dbReference type="EMBL" id="FOOX01000023">
    <property type="protein sequence ID" value="SFH30005.1"/>
    <property type="molecule type" value="Genomic_DNA"/>
</dbReference>
<dbReference type="PANTHER" id="PTHR30592">
    <property type="entry name" value="FORMATE DEHYDROGENASE"/>
    <property type="match status" value="1"/>
</dbReference>
<evidence type="ECO:0000256" key="3">
    <source>
        <dbReference type="HAMAP-Rule" id="MF_00187"/>
    </source>
</evidence>
<gene>
    <name evidence="3" type="primary">fdhD</name>
    <name evidence="4" type="ORF">SAMN05660649_04658</name>
</gene>
<sequence length="260" mass="28768">MNDRKIITVEKISESRREFQEDVVVCETAVTLYVNEVEMVTMICTPTHLRELCLGFLFAEGMIASAGEATAFEYNKNDGLAWVETKNPINIKNNFLKRHIASCCGRGRASFYFINDSDIKPIISELHLHVTEIFSLRSEAERRSELFTATGGAHGAALGCKGDVIAFFEDVGRHNALDKIAGWCLLHDINPGDKQLVFSGRVSSEIVLKTARLGIPVIISRSAPTDLALELAGQLNVTVVGFARGNRMNIYTMGERINCQ</sequence>
<dbReference type="RefSeq" id="WP_092475034.1">
    <property type="nucleotide sequence ID" value="NZ_FOOX01000023.1"/>
</dbReference>
<dbReference type="OrthoDB" id="9782042at2"/>
<dbReference type="SUPFAM" id="SSF53927">
    <property type="entry name" value="Cytidine deaminase-like"/>
    <property type="match status" value="1"/>
</dbReference>
<dbReference type="Gene3D" id="3.10.20.10">
    <property type="match status" value="1"/>
</dbReference>
<dbReference type="STRING" id="341036.SAMN05660649_04658"/>
<dbReference type="Proteomes" id="UP000199337">
    <property type="component" value="Unassembled WGS sequence"/>
</dbReference>
<dbReference type="HAMAP" id="MF_00187">
    <property type="entry name" value="FdhD"/>
    <property type="match status" value="1"/>
</dbReference>
<dbReference type="PIRSF" id="PIRSF015626">
    <property type="entry name" value="FdhD"/>
    <property type="match status" value="1"/>
</dbReference>
<dbReference type="Gene3D" id="3.40.140.10">
    <property type="entry name" value="Cytidine Deaminase, domain 2"/>
    <property type="match status" value="1"/>
</dbReference>
<dbReference type="GO" id="GO:0097163">
    <property type="term" value="F:sulfur carrier activity"/>
    <property type="evidence" value="ECO:0007669"/>
    <property type="project" value="UniProtKB-UniRule"/>
</dbReference>
<keyword evidence="2 3" id="KW-0501">Molybdenum cofactor biosynthesis</keyword>
<protein>
    <recommendedName>
        <fullName evidence="3">Sulfur carrier protein FdhD</fullName>
    </recommendedName>
</protein>
<feature type="binding site" evidence="3">
    <location>
        <begin position="242"/>
        <end position="247"/>
    </location>
    <ligand>
        <name>Mo-bis(molybdopterin guanine dinucleotide)</name>
        <dbReference type="ChEBI" id="CHEBI:60539"/>
    </ligand>
</feature>
<evidence type="ECO:0000256" key="2">
    <source>
        <dbReference type="ARBA" id="ARBA00023150"/>
    </source>
</evidence>
<organism evidence="4 5">
    <name type="scientific">Desulfotruncus arcticus DSM 17038</name>
    <dbReference type="NCBI Taxonomy" id="1121424"/>
    <lineage>
        <taxon>Bacteria</taxon>
        <taxon>Bacillati</taxon>
        <taxon>Bacillota</taxon>
        <taxon>Clostridia</taxon>
        <taxon>Eubacteriales</taxon>
        <taxon>Desulfallaceae</taxon>
        <taxon>Desulfotruncus</taxon>
    </lineage>
</organism>
<dbReference type="InterPro" id="IPR016193">
    <property type="entry name" value="Cytidine_deaminase-like"/>
</dbReference>
<reference evidence="5" key="1">
    <citation type="submission" date="2016-10" db="EMBL/GenBank/DDBJ databases">
        <authorList>
            <person name="Varghese N."/>
            <person name="Submissions S."/>
        </authorList>
    </citation>
    <scope>NUCLEOTIDE SEQUENCE [LARGE SCALE GENOMIC DNA]</scope>
    <source>
        <strain evidence="5">DSM 17038</strain>
    </source>
</reference>
<dbReference type="InterPro" id="IPR003786">
    <property type="entry name" value="FdhD"/>
</dbReference>
<dbReference type="AlphaFoldDB" id="A0A1I2YX70"/>
<dbReference type="GO" id="GO:0005737">
    <property type="term" value="C:cytoplasm"/>
    <property type="evidence" value="ECO:0007669"/>
    <property type="project" value="UniProtKB-SubCell"/>
</dbReference>
<keyword evidence="1 3" id="KW-0963">Cytoplasm</keyword>
<dbReference type="NCBIfam" id="TIGR00129">
    <property type="entry name" value="fdhD_narQ"/>
    <property type="match status" value="1"/>
</dbReference>
<comment type="subcellular location">
    <subcellularLocation>
        <location evidence="3">Cytoplasm</location>
    </subcellularLocation>
</comment>
<evidence type="ECO:0000313" key="4">
    <source>
        <dbReference type="EMBL" id="SFH30005.1"/>
    </source>
</evidence>
<dbReference type="GO" id="GO:0016783">
    <property type="term" value="F:sulfurtransferase activity"/>
    <property type="evidence" value="ECO:0007669"/>
    <property type="project" value="InterPro"/>
</dbReference>
<dbReference type="Pfam" id="PF02634">
    <property type="entry name" value="FdhD-NarQ"/>
    <property type="match status" value="1"/>
</dbReference>
<comment type="function">
    <text evidence="3">Required for formate dehydrogenase (FDH) activity. Acts as a sulfur carrier protein that transfers sulfur from IscS to the molybdenum cofactor prior to its insertion into FDH.</text>
</comment>
<accession>A0A1I2YX70</accession>
<dbReference type="GO" id="GO:0006777">
    <property type="term" value="P:Mo-molybdopterin cofactor biosynthetic process"/>
    <property type="evidence" value="ECO:0007669"/>
    <property type="project" value="UniProtKB-UniRule"/>
</dbReference>
<comment type="similarity">
    <text evidence="3">Belongs to the FdhD family.</text>
</comment>
<evidence type="ECO:0000256" key="1">
    <source>
        <dbReference type="ARBA" id="ARBA00022490"/>
    </source>
</evidence>
<dbReference type="PANTHER" id="PTHR30592:SF1">
    <property type="entry name" value="SULFUR CARRIER PROTEIN FDHD"/>
    <property type="match status" value="1"/>
</dbReference>
<evidence type="ECO:0000313" key="5">
    <source>
        <dbReference type="Proteomes" id="UP000199337"/>
    </source>
</evidence>
<feature type="active site" description="Cysteine persulfide intermediate" evidence="3">
    <location>
        <position position="104"/>
    </location>
</feature>